<dbReference type="Proteomes" id="UP001516464">
    <property type="component" value="Unassembled WGS sequence"/>
</dbReference>
<proteinExistence type="predicted"/>
<name>A0ABQ7HX56_9MICR</name>
<reference evidence="1 2" key="1">
    <citation type="submission" date="2019-01" db="EMBL/GenBank/DDBJ databases">
        <title>Genomes sequencing and comparative genomics of infectious freshwater microsporidia, Cucumispora dikerogammari and Thelohania contejeani.</title>
        <authorList>
            <person name="Cormier A."/>
            <person name="Giraud I."/>
            <person name="Wattier R."/>
            <person name="Teixeira M."/>
            <person name="Grandjean F."/>
            <person name="Rigaud T."/>
            <person name="Cordaux R."/>
        </authorList>
    </citation>
    <scope>NUCLEOTIDE SEQUENCE [LARGE SCALE GENOMIC DNA]</scope>
    <source>
        <strain evidence="1">T1</strain>
        <tissue evidence="1">Spores</tissue>
    </source>
</reference>
<dbReference type="EMBL" id="SBIQ01000200">
    <property type="protein sequence ID" value="KAF7682692.1"/>
    <property type="molecule type" value="Genomic_DNA"/>
</dbReference>
<comment type="caution">
    <text evidence="1">The sequence shown here is derived from an EMBL/GenBank/DDBJ whole genome shotgun (WGS) entry which is preliminary data.</text>
</comment>
<gene>
    <name evidence="1" type="ORF">TCON_2090</name>
</gene>
<accession>A0ABQ7HX56</accession>
<evidence type="ECO:0000313" key="2">
    <source>
        <dbReference type="Proteomes" id="UP001516464"/>
    </source>
</evidence>
<keyword evidence="2" id="KW-1185">Reference proteome</keyword>
<sequence length="157" mass="19181">MRGSKIYEKLYKFNLSFINSLFQQINQNKQTHTRLIFLERPRPGEVYVLQVGDIKDGYVYTNQEHHKLGSLSITLNYNHQITRITYLDMSYNFYIVHYWSDHMPVEEEKTALKEIYERYKKRNNFLWEEIDTRGYELDIDYLNAKYKEAYSSHNYHK</sequence>
<evidence type="ECO:0000313" key="1">
    <source>
        <dbReference type="EMBL" id="KAF7682692.1"/>
    </source>
</evidence>
<organism evidence="1 2">
    <name type="scientific">Astathelohania contejeani</name>
    <dbReference type="NCBI Taxonomy" id="164912"/>
    <lineage>
        <taxon>Eukaryota</taxon>
        <taxon>Fungi</taxon>
        <taxon>Fungi incertae sedis</taxon>
        <taxon>Microsporidia</taxon>
        <taxon>Astathelohaniidae</taxon>
        <taxon>Astathelohania</taxon>
    </lineage>
</organism>
<protein>
    <submittedName>
        <fullName evidence="1">Uncharacterized protein</fullName>
    </submittedName>
</protein>